<sequence length="269" mass="30516">MSKTMEKGLQLLDLFTEEKHSWTLDEISTHAEMPKPTAYRMLRSLVNVGFLQRTLLEKNGKIIESDNYVLGLKLLQLGGRVASALEIREIAFPYMKQLQSEINEAVQLVTRDNENGIYIEKVESTRPVRLYTRIGRQAPLYAGACTRTLLSYLPDDEITEILKNPIKNYASHTPKTVEDVWALIHKTRQEGFAYSHSELEEGTVSIATPIFNHRGEVQYSISIAGFPVSLPIENVKKFVVPLWKVASIISKKLGYNDPYPYGDNITKIS</sequence>
<proteinExistence type="predicted"/>
<dbReference type="Gene3D" id="3.30.450.40">
    <property type="match status" value="1"/>
</dbReference>
<comment type="caution">
    <text evidence="6">The sequence shown here is derived from an EMBL/GenBank/DDBJ whole genome shotgun (WGS) entry which is preliminary data.</text>
</comment>
<dbReference type="InterPro" id="IPR036388">
    <property type="entry name" value="WH-like_DNA-bd_sf"/>
</dbReference>
<keyword evidence="1" id="KW-0805">Transcription regulation</keyword>
<evidence type="ECO:0000313" key="7">
    <source>
        <dbReference type="Proteomes" id="UP000658225"/>
    </source>
</evidence>
<evidence type="ECO:0000256" key="3">
    <source>
        <dbReference type="ARBA" id="ARBA00023163"/>
    </source>
</evidence>
<evidence type="ECO:0000259" key="4">
    <source>
        <dbReference type="PROSITE" id="PS51077"/>
    </source>
</evidence>
<organism evidence="6 7">
    <name type="scientific">Sporosarcina limicola</name>
    <dbReference type="NCBI Taxonomy" id="34101"/>
    <lineage>
        <taxon>Bacteria</taxon>
        <taxon>Bacillati</taxon>
        <taxon>Bacillota</taxon>
        <taxon>Bacilli</taxon>
        <taxon>Bacillales</taxon>
        <taxon>Caryophanaceae</taxon>
        <taxon>Sporosarcina</taxon>
    </lineage>
</organism>
<feature type="domain" description="IclR-ED" evidence="5">
    <location>
        <begin position="73"/>
        <end position="255"/>
    </location>
</feature>
<keyword evidence="2 6" id="KW-0238">DNA-binding</keyword>
<dbReference type="RefSeq" id="WP_192599719.1">
    <property type="nucleotide sequence ID" value="NZ_JADBEL010000020.1"/>
</dbReference>
<dbReference type="SMART" id="SM00346">
    <property type="entry name" value="HTH_ICLR"/>
    <property type="match status" value="1"/>
</dbReference>
<feature type="domain" description="HTH iclR-type" evidence="4">
    <location>
        <begin position="2"/>
        <end position="72"/>
    </location>
</feature>
<dbReference type="InterPro" id="IPR036390">
    <property type="entry name" value="WH_DNA-bd_sf"/>
</dbReference>
<keyword evidence="3" id="KW-0804">Transcription</keyword>
<dbReference type="Gene3D" id="1.10.10.10">
    <property type="entry name" value="Winged helix-like DNA-binding domain superfamily/Winged helix DNA-binding domain"/>
    <property type="match status" value="1"/>
</dbReference>
<dbReference type="InterPro" id="IPR050707">
    <property type="entry name" value="HTH_MetabolicPath_Reg"/>
</dbReference>
<keyword evidence="7" id="KW-1185">Reference proteome</keyword>
<dbReference type="PROSITE" id="PS51078">
    <property type="entry name" value="ICLR_ED"/>
    <property type="match status" value="1"/>
</dbReference>
<accession>A0A927MJT9</accession>
<dbReference type="InterPro" id="IPR029016">
    <property type="entry name" value="GAF-like_dom_sf"/>
</dbReference>
<gene>
    <name evidence="6" type="ORF">H4683_003160</name>
</gene>
<dbReference type="EMBL" id="JADBEL010000020">
    <property type="protein sequence ID" value="MBE1556039.1"/>
    <property type="molecule type" value="Genomic_DNA"/>
</dbReference>
<evidence type="ECO:0000256" key="2">
    <source>
        <dbReference type="ARBA" id="ARBA00023125"/>
    </source>
</evidence>
<dbReference type="PANTHER" id="PTHR30136">
    <property type="entry name" value="HELIX-TURN-HELIX TRANSCRIPTIONAL REGULATOR, ICLR FAMILY"/>
    <property type="match status" value="1"/>
</dbReference>
<protein>
    <submittedName>
        <fullName evidence="6">DNA-binding IclR family transcriptional regulator</fullName>
    </submittedName>
</protein>
<dbReference type="Proteomes" id="UP000658225">
    <property type="component" value="Unassembled WGS sequence"/>
</dbReference>
<reference evidence="6" key="1">
    <citation type="submission" date="2020-10" db="EMBL/GenBank/DDBJ databases">
        <title>Genomic Encyclopedia of Type Strains, Phase IV (KMG-IV): sequencing the most valuable type-strain genomes for metagenomic binning, comparative biology and taxonomic classification.</title>
        <authorList>
            <person name="Goeker M."/>
        </authorList>
    </citation>
    <scope>NUCLEOTIDE SEQUENCE</scope>
    <source>
        <strain evidence="6">DSM 13886</strain>
    </source>
</reference>
<dbReference type="GO" id="GO:0003700">
    <property type="term" value="F:DNA-binding transcription factor activity"/>
    <property type="evidence" value="ECO:0007669"/>
    <property type="project" value="TreeGrafter"/>
</dbReference>
<dbReference type="PANTHER" id="PTHR30136:SF24">
    <property type="entry name" value="HTH-TYPE TRANSCRIPTIONAL REPRESSOR ALLR"/>
    <property type="match status" value="1"/>
</dbReference>
<dbReference type="GO" id="GO:0045892">
    <property type="term" value="P:negative regulation of DNA-templated transcription"/>
    <property type="evidence" value="ECO:0007669"/>
    <property type="project" value="UniProtKB-ARBA"/>
</dbReference>
<evidence type="ECO:0000259" key="5">
    <source>
        <dbReference type="PROSITE" id="PS51078"/>
    </source>
</evidence>
<dbReference type="PROSITE" id="PS51077">
    <property type="entry name" value="HTH_ICLR"/>
    <property type="match status" value="1"/>
</dbReference>
<dbReference type="SUPFAM" id="SSF55781">
    <property type="entry name" value="GAF domain-like"/>
    <property type="match status" value="1"/>
</dbReference>
<name>A0A927MJT9_9BACL</name>
<dbReference type="Pfam" id="PF09339">
    <property type="entry name" value="HTH_IclR"/>
    <property type="match status" value="1"/>
</dbReference>
<evidence type="ECO:0000256" key="1">
    <source>
        <dbReference type="ARBA" id="ARBA00023015"/>
    </source>
</evidence>
<dbReference type="InterPro" id="IPR014757">
    <property type="entry name" value="Tscrpt_reg_IclR_C"/>
</dbReference>
<dbReference type="GO" id="GO:0003677">
    <property type="term" value="F:DNA binding"/>
    <property type="evidence" value="ECO:0007669"/>
    <property type="project" value="UniProtKB-KW"/>
</dbReference>
<dbReference type="AlphaFoldDB" id="A0A927MJT9"/>
<dbReference type="Pfam" id="PF01614">
    <property type="entry name" value="IclR_C"/>
    <property type="match status" value="1"/>
</dbReference>
<dbReference type="InterPro" id="IPR005471">
    <property type="entry name" value="Tscrpt_reg_IclR_N"/>
</dbReference>
<dbReference type="SUPFAM" id="SSF46785">
    <property type="entry name" value="Winged helix' DNA-binding domain"/>
    <property type="match status" value="1"/>
</dbReference>
<evidence type="ECO:0000313" key="6">
    <source>
        <dbReference type="EMBL" id="MBE1556039.1"/>
    </source>
</evidence>